<dbReference type="SUPFAM" id="SSF57667">
    <property type="entry name" value="beta-beta-alpha zinc fingers"/>
    <property type="match status" value="1"/>
</dbReference>
<keyword evidence="3 9" id="KW-0863">Zinc-finger</keyword>
<dbReference type="InterPro" id="IPR036236">
    <property type="entry name" value="Znf_C2H2_sf"/>
</dbReference>
<dbReference type="Pfam" id="PF02892">
    <property type="entry name" value="zf-BED"/>
    <property type="match status" value="1"/>
</dbReference>
<evidence type="ECO:0000256" key="10">
    <source>
        <dbReference type="SAM" id="MobiDB-lite"/>
    </source>
</evidence>
<keyword evidence="4" id="KW-0862">Zinc</keyword>
<protein>
    <recommendedName>
        <fullName evidence="11">BED-type domain-containing protein</fullName>
    </recommendedName>
</protein>
<keyword evidence="8" id="KW-0539">Nucleus</keyword>
<dbReference type="SMART" id="SM00614">
    <property type="entry name" value="ZnF_BED"/>
    <property type="match status" value="1"/>
</dbReference>
<evidence type="ECO:0000313" key="12">
    <source>
        <dbReference type="Ensembl" id="ENSSRHP00000045775.1"/>
    </source>
</evidence>
<dbReference type="InterPro" id="IPR012337">
    <property type="entry name" value="RNaseH-like_sf"/>
</dbReference>
<evidence type="ECO:0000313" key="13">
    <source>
        <dbReference type="Proteomes" id="UP000472270"/>
    </source>
</evidence>
<dbReference type="Ensembl" id="ENSSRHT00000047059.1">
    <property type="protein sequence ID" value="ENSSRHP00000045775.1"/>
    <property type="gene ID" value="ENSSRHG00000023104.1"/>
</dbReference>
<name>A0A673IWI8_9TELE</name>
<reference evidence="12" key="2">
    <citation type="submission" date="2025-09" db="UniProtKB">
        <authorList>
            <consortium name="Ensembl"/>
        </authorList>
    </citation>
    <scope>IDENTIFICATION</scope>
</reference>
<dbReference type="GO" id="GO:0008270">
    <property type="term" value="F:zinc ion binding"/>
    <property type="evidence" value="ECO:0007669"/>
    <property type="project" value="UniProtKB-KW"/>
</dbReference>
<dbReference type="InterPro" id="IPR052035">
    <property type="entry name" value="ZnF_BED_domain_contain"/>
</dbReference>
<sequence length="629" mass="70386">MAEATHIRAAPATLKALVRDKMAEATHIRAAPATLKADVWKHFGFLETEKDGKRTLDKSYTMCRMCEVKIKYFGNTTNMRNHLQRCHADVNAEGPVVAANQTTLPQKARKITKSIAVYIASDLRPYSVVEGRGFRAMMHTMDPRYKIPSRRFFAETVIPNLYQSTKTTVLESLKKAGKIALTCDAWTSVATDSYITVTAHYISDDWRLLSHVLQTRAVYESHTGSNIADLIQKVAEEWQFPTRDLVLVTDNASNMVVAAQLGGFVHVRCYAHTLNLATQRALRLPSVARLLGKIRRITACFHRSPIAKHQFEEKQKLLGLPHHMLKTDVITRWNSALDMVDRFLEQQPAISAALLSQQVRRGEADLCTLSELDISHAEDLVKALKPLKDATTLMSEEGSPTVSLIAPLHSQLIQDTKMTVGDSPVTREIKQAVNTDLTKRYNSEQEKNTLHLASALDPRFKRLPFLTEEDRKEIFRRVTAEAAALEQNQDNVEDENNLENDTMEGDTTTTLEEDTAPPNVLGQTFTHTDAQPQSADTRAEEEVTKYCSVPPISLSEDPLSWWGENAAIFPLLSRLAKLYMCIPGTSVSAERVFSTAGDIVTAQRSTITPERVDQLLFLHKNLVPQPSTS</sequence>
<accession>A0A673IWI8</accession>
<dbReference type="InterPro" id="IPR008906">
    <property type="entry name" value="HATC_C_dom"/>
</dbReference>
<feature type="region of interest" description="Disordered" evidence="10">
    <location>
        <begin position="485"/>
        <end position="517"/>
    </location>
</feature>
<evidence type="ECO:0000256" key="4">
    <source>
        <dbReference type="ARBA" id="ARBA00022833"/>
    </source>
</evidence>
<comment type="subcellular location">
    <subcellularLocation>
        <location evidence="1">Nucleus</location>
    </subcellularLocation>
</comment>
<evidence type="ECO:0000256" key="8">
    <source>
        <dbReference type="ARBA" id="ARBA00023242"/>
    </source>
</evidence>
<evidence type="ECO:0000256" key="2">
    <source>
        <dbReference type="ARBA" id="ARBA00022723"/>
    </source>
</evidence>
<evidence type="ECO:0000256" key="9">
    <source>
        <dbReference type="PROSITE-ProRule" id="PRU00027"/>
    </source>
</evidence>
<dbReference type="Gene3D" id="1.10.10.1070">
    <property type="entry name" value="Zinc finger, BED domain-containing"/>
    <property type="match status" value="1"/>
</dbReference>
<keyword evidence="2" id="KW-0479">Metal-binding</keyword>
<dbReference type="PANTHER" id="PTHR46481:SF9">
    <property type="entry name" value="ZINC FINGER BED DOMAIN-CONTAINING PROTEIN 1-LIKE"/>
    <property type="match status" value="1"/>
</dbReference>
<dbReference type="PROSITE" id="PS50808">
    <property type="entry name" value="ZF_BED"/>
    <property type="match status" value="1"/>
</dbReference>
<dbReference type="GO" id="GO:0046983">
    <property type="term" value="F:protein dimerization activity"/>
    <property type="evidence" value="ECO:0007669"/>
    <property type="project" value="InterPro"/>
</dbReference>
<evidence type="ECO:0000256" key="3">
    <source>
        <dbReference type="ARBA" id="ARBA00022771"/>
    </source>
</evidence>
<keyword evidence="13" id="KW-1185">Reference proteome</keyword>
<proteinExistence type="predicted"/>
<dbReference type="Proteomes" id="UP000472270">
    <property type="component" value="Unassembled WGS sequence"/>
</dbReference>
<evidence type="ECO:0000256" key="6">
    <source>
        <dbReference type="ARBA" id="ARBA00023125"/>
    </source>
</evidence>
<evidence type="ECO:0000259" key="11">
    <source>
        <dbReference type="PROSITE" id="PS50808"/>
    </source>
</evidence>
<dbReference type="Pfam" id="PF05699">
    <property type="entry name" value="Dimer_Tnp_hAT"/>
    <property type="match status" value="1"/>
</dbReference>
<dbReference type="SUPFAM" id="SSF140996">
    <property type="entry name" value="Hermes dimerisation domain"/>
    <property type="match status" value="1"/>
</dbReference>
<dbReference type="GO" id="GO:0005634">
    <property type="term" value="C:nucleus"/>
    <property type="evidence" value="ECO:0007669"/>
    <property type="project" value="UniProtKB-SubCell"/>
</dbReference>
<evidence type="ECO:0000256" key="5">
    <source>
        <dbReference type="ARBA" id="ARBA00023015"/>
    </source>
</evidence>
<evidence type="ECO:0000256" key="7">
    <source>
        <dbReference type="ARBA" id="ARBA00023163"/>
    </source>
</evidence>
<feature type="compositionally biased region" description="Acidic residues" evidence="10">
    <location>
        <begin position="491"/>
        <end position="504"/>
    </location>
</feature>
<keyword evidence="5" id="KW-0805">Transcription regulation</keyword>
<organism evidence="12 13">
    <name type="scientific">Sinocyclocheilus rhinocerous</name>
    <dbReference type="NCBI Taxonomy" id="307959"/>
    <lineage>
        <taxon>Eukaryota</taxon>
        <taxon>Metazoa</taxon>
        <taxon>Chordata</taxon>
        <taxon>Craniata</taxon>
        <taxon>Vertebrata</taxon>
        <taxon>Euteleostomi</taxon>
        <taxon>Actinopterygii</taxon>
        <taxon>Neopterygii</taxon>
        <taxon>Teleostei</taxon>
        <taxon>Ostariophysi</taxon>
        <taxon>Cypriniformes</taxon>
        <taxon>Cyprinidae</taxon>
        <taxon>Cyprininae</taxon>
        <taxon>Sinocyclocheilus</taxon>
    </lineage>
</organism>
<dbReference type="PANTHER" id="PTHR46481">
    <property type="entry name" value="ZINC FINGER BED DOMAIN-CONTAINING PROTEIN 4"/>
    <property type="match status" value="1"/>
</dbReference>
<reference evidence="12" key="1">
    <citation type="submission" date="2025-08" db="UniProtKB">
        <authorList>
            <consortium name="Ensembl"/>
        </authorList>
    </citation>
    <scope>IDENTIFICATION</scope>
</reference>
<feature type="domain" description="BED-type" evidence="11">
    <location>
        <begin position="34"/>
        <end position="94"/>
    </location>
</feature>
<dbReference type="InterPro" id="IPR003656">
    <property type="entry name" value="Znf_BED"/>
</dbReference>
<evidence type="ECO:0000256" key="1">
    <source>
        <dbReference type="ARBA" id="ARBA00004123"/>
    </source>
</evidence>
<dbReference type="SUPFAM" id="SSF53098">
    <property type="entry name" value="Ribonuclease H-like"/>
    <property type="match status" value="1"/>
</dbReference>
<keyword evidence="6" id="KW-0238">DNA-binding</keyword>
<keyword evidence="7" id="KW-0804">Transcription</keyword>
<dbReference type="AlphaFoldDB" id="A0A673IWI8"/>
<dbReference type="GO" id="GO:0003677">
    <property type="term" value="F:DNA binding"/>
    <property type="evidence" value="ECO:0007669"/>
    <property type="project" value="UniProtKB-KW"/>
</dbReference>